<protein>
    <submittedName>
        <fullName evidence="1">Uncharacterized protein</fullName>
    </submittedName>
</protein>
<dbReference type="OrthoDB" id="10428591at2759"/>
<gene>
    <name evidence="1" type="ORF">NPIL_703791</name>
</gene>
<dbReference type="AlphaFoldDB" id="A0A8X6QV51"/>
<keyword evidence="2" id="KW-1185">Reference proteome</keyword>
<name>A0A8X6QV51_NEPPI</name>
<evidence type="ECO:0000313" key="2">
    <source>
        <dbReference type="Proteomes" id="UP000887013"/>
    </source>
</evidence>
<dbReference type="Proteomes" id="UP000887013">
    <property type="component" value="Unassembled WGS sequence"/>
</dbReference>
<comment type="caution">
    <text evidence="1">The sequence shown here is derived from an EMBL/GenBank/DDBJ whole genome shotgun (WGS) entry which is preliminary data.</text>
</comment>
<dbReference type="EMBL" id="BMAW01036997">
    <property type="protein sequence ID" value="GFU46651.1"/>
    <property type="molecule type" value="Genomic_DNA"/>
</dbReference>
<proteinExistence type="predicted"/>
<accession>A0A8X6QV51</accession>
<organism evidence="1 2">
    <name type="scientific">Nephila pilipes</name>
    <name type="common">Giant wood spider</name>
    <name type="synonym">Nephila maculata</name>
    <dbReference type="NCBI Taxonomy" id="299642"/>
    <lineage>
        <taxon>Eukaryota</taxon>
        <taxon>Metazoa</taxon>
        <taxon>Ecdysozoa</taxon>
        <taxon>Arthropoda</taxon>
        <taxon>Chelicerata</taxon>
        <taxon>Arachnida</taxon>
        <taxon>Araneae</taxon>
        <taxon>Araneomorphae</taxon>
        <taxon>Entelegynae</taxon>
        <taxon>Araneoidea</taxon>
        <taxon>Nephilidae</taxon>
        <taxon>Nephila</taxon>
    </lineage>
</organism>
<reference evidence="1" key="1">
    <citation type="submission" date="2020-08" db="EMBL/GenBank/DDBJ databases">
        <title>Multicomponent nature underlies the extraordinary mechanical properties of spider dragline silk.</title>
        <authorList>
            <person name="Kono N."/>
            <person name="Nakamura H."/>
            <person name="Mori M."/>
            <person name="Yoshida Y."/>
            <person name="Ohtoshi R."/>
            <person name="Malay A.D."/>
            <person name="Moran D.A.P."/>
            <person name="Tomita M."/>
            <person name="Numata K."/>
            <person name="Arakawa K."/>
        </authorList>
    </citation>
    <scope>NUCLEOTIDE SEQUENCE</scope>
</reference>
<sequence length="115" mass="13572">MISLLRKIYYDWISSRVQHTPVLQKLFTILITLGCSATRSRTRQMCRLMEGCEKTLKLPLQTALLWKNALPFKPRTRCVNYWVRTEKKEASKYVLRASFVGEDIIAFLDRLPYLM</sequence>
<evidence type="ECO:0000313" key="1">
    <source>
        <dbReference type="EMBL" id="GFU46651.1"/>
    </source>
</evidence>